<organism evidence="2 3">
    <name type="scientific">Brevibacterium luteolum</name>
    <dbReference type="NCBI Taxonomy" id="199591"/>
    <lineage>
        <taxon>Bacteria</taxon>
        <taxon>Bacillati</taxon>
        <taxon>Actinomycetota</taxon>
        <taxon>Actinomycetes</taxon>
        <taxon>Micrococcales</taxon>
        <taxon>Brevibacteriaceae</taxon>
        <taxon>Brevibacterium</taxon>
    </lineage>
</organism>
<evidence type="ECO:0000259" key="1">
    <source>
        <dbReference type="Pfam" id="PF21935"/>
    </source>
</evidence>
<dbReference type="AlphaFoldDB" id="A0A6G8KTL3"/>
<dbReference type="Gene3D" id="1.10.357.10">
    <property type="entry name" value="Tetracycline Repressor, domain 2"/>
    <property type="match status" value="1"/>
</dbReference>
<dbReference type="Proteomes" id="UP000501518">
    <property type="component" value="Chromosome"/>
</dbReference>
<evidence type="ECO:0000313" key="3">
    <source>
        <dbReference type="Proteomes" id="UP000501518"/>
    </source>
</evidence>
<dbReference type="EMBL" id="CP035810">
    <property type="protein sequence ID" value="QIN28152.1"/>
    <property type="molecule type" value="Genomic_DNA"/>
</dbReference>
<dbReference type="SUPFAM" id="SSF48498">
    <property type="entry name" value="Tetracyclin repressor-like, C-terminal domain"/>
    <property type="match status" value="1"/>
</dbReference>
<dbReference type="Pfam" id="PF21935">
    <property type="entry name" value="TetR_C_45"/>
    <property type="match status" value="1"/>
</dbReference>
<dbReference type="RefSeq" id="WP_165882699.1">
    <property type="nucleotide sequence ID" value="NZ_CP035810.1"/>
</dbReference>
<dbReference type="InterPro" id="IPR036271">
    <property type="entry name" value="Tet_transcr_reg_TetR-rel_C_sf"/>
</dbReference>
<reference evidence="2 3" key="1">
    <citation type="submission" date="2019-02" db="EMBL/GenBank/DDBJ databases">
        <title>Complete Genome Sequence and Methylome Analysis of Brevibacterium luteolum NEB1784.</title>
        <authorList>
            <person name="Fomenkov A."/>
            <person name="Roberts R.J."/>
        </authorList>
    </citation>
    <scope>NUCLEOTIDE SEQUENCE [LARGE SCALE GENOMIC DNA]</scope>
    <source>
        <strain evidence="2 3">NEB1784</strain>
    </source>
</reference>
<protein>
    <recommendedName>
        <fullName evidence="1">CprB tetracyclin repressor-like C-terminal domain-containing protein</fullName>
    </recommendedName>
</protein>
<name>A0A6G8KTL3_9MICO</name>
<accession>A0A6G8KTL3</accession>
<evidence type="ECO:0000313" key="2">
    <source>
        <dbReference type="EMBL" id="QIN28152.1"/>
    </source>
</evidence>
<dbReference type="SUPFAM" id="SSF46689">
    <property type="entry name" value="Homeodomain-like"/>
    <property type="match status" value="1"/>
</dbReference>
<feature type="domain" description="CprB tetracyclin repressor-like C-terminal" evidence="1">
    <location>
        <begin position="88"/>
        <end position="161"/>
    </location>
</feature>
<dbReference type="KEGG" id="blut:EW640_01770"/>
<sequence>MSTHEKQKVLELAADVLTSQPYQTLTLEKVAEAVDLPYQVLVDTYATMHSLGTAILTYEGSTMRAAQQRAAETTAAPLERLQLAFRLVGRNLAHDSIARAGIRIAAEAADCFPERKINPFRTWEKFVLRNLEEAQNLGHLRPDADINSVAWLFVAAGMGTKDLLGFTGEWADAEERLSTIAAIAINSVRARYDPSPTRVNNENGEQDE</sequence>
<dbReference type="InterPro" id="IPR009057">
    <property type="entry name" value="Homeodomain-like_sf"/>
</dbReference>
<dbReference type="InterPro" id="IPR054126">
    <property type="entry name" value="CprB_TetR_C"/>
</dbReference>
<proteinExistence type="predicted"/>
<gene>
    <name evidence="2" type="ORF">EW640_01770</name>
</gene>